<dbReference type="PANTHER" id="PTHR32059:SF0">
    <property type="entry name" value="RAB11-BINDING PROTEIN RELCH"/>
    <property type="match status" value="1"/>
</dbReference>
<proteinExistence type="predicted"/>
<sequence>MENPFSQSEEEYEIFSREDTTGHHVSYGDIASKLIKDRLWLTALELHTELVEAGKEVPKLREFFSNPVNFENQSRLDLMPSMPRSSSQATLDSLDMTRFSEDGERIVDDKVAILEFELRKAKETISALRANLTVATVEGTNCQKSGKCEPIKPHEQRALNFLINEYLLMNGYKLTSITFSDENEDQDFEDWDDVGLNMAKPAELLHLYRVGISETVKNTESRESQTDPIPNIEDLLELSRKVEFLEEENLEYKNAKSVKSDTCSIGIQCEQSEMKNEVVTYRSDISGSFEELNQTELESGKLSLLNETIDMDIEGDVEEVSSLDLSYKKEEKEETPSIISSDEKEESPKPLLKLASTNSPFEGVVWSYLPHLRTIDGQITHEGLVVYLGQSFSSILQQLPNNKEWLHKVVPILITVICLHPDEKAKDSLIHCLLTLKKRPNQEDRNIILAGICRLCETVQDETLNSQILSHCGEIMVHKYPEKRILIAQACAHLSLLISSELRDSFLISMLKQLVEDRDEGVRAQSAMSLAVIACYLSSDKYSDIEELTMKCLLDKSEQVVKIVQHILLPVVARRALGLNIFHTHLILNSLNMLDKIIEKLDKDVVCCNIINGLVQILPHLIMFSASADTVIESMGPDIPPPQHRSGFTNICKGLSDPLLFYEGHPVGALIGAFDYCLHQLSPWPQLSWVIDVLIPKLLQILDKVDPEREEIILKFVHYFVNLTAGFGNIFTKQHVKRVFLDQLVKLEKELIDMENDEFPSFSFIPVFCLGILAPLQCCEEELSQVLGRLLVSLGLCSAPLSSLRLTVKELAQGPKHSNALMSALWQGVVHQRASVKKATSSLLIETVASSSEQVISSRIIPALITLASDPDISVRTSTLPVYALIIEYSKNKEVLDKTYLQVRSVLDDPASKENASLMTEIVGSLMKIGMKSESSFREDTIFPELDRITKSAFDLNTETSCLVAASLVDAYSNMIFFEISKNCINTMVLPTLRLLETFCKEVLTTHVTAVTNMIKEVEGRVSVLVTSPSSSRSNMNLAGISSSNVEEMKQRVTKIFNSPKTSNIQSMFWKK</sequence>
<feature type="region of interest" description="Disordered" evidence="3">
    <location>
        <begin position="324"/>
        <end position="346"/>
    </location>
</feature>
<feature type="repeat" description="HEAT" evidence="1">
    <location>
        <begin position="860"/>
        <end position="898"/>
    </location>
</feature>
<dbReference type="SUPFAM" id="SSF48371">
    <property type="entry name" value="ARM repeat"/>
    <property type="match status" value="1"/>
</dbReference>
<feature type="repeat" description="HEAT" evidence="1">
    <location>
        <begin position="507"/>
        <end position="544"/>
    </location>
</feature>
<dbReference type="EnsemblMetazoa" id="XM_014392712.2">
    <property type="protein sequence ID" value="XP_014248198.1"/>
    <property type="gene ID" value="LOC106665908"/>
</dbReference>
<dbReference type="Gene3D" id="1.25.10.10">
    <property type="entry name" value="Leucine-rich Repeat Variant"/>
    <property type="match status" value="2"/>
</dbReference>
<evidence type="ECO:0000313" key="4">
    <source>
        <dbReference type="EnsemblMetazoa" id="XP_014248198.1"/>
    </source>
</evidence>
<dbReference type="PROSITE" id="PS50896">
    <property type="entry name" value="LISH"/>
    <property type="match status" value="1"/>
</dbReference>
<dbReference type="SMART" id="SM00667">
    <property type="entry name" value="LisH"/>
    <property type="match status" value="1"/>
</dbReference>
<evidence type="ECO:0000256" key="3">
    <source>
        <dbReference type="SAM" id="MobiDB-lite"/>
    </source>
</evidence>
<dbReference type="RefSeq" id="XP_014248198.1">
    <property type="nucleotide sequence ID" value="XM_014392712.2"/>
</dbReference>
<organism evidence="4 5">
    <name type="scientific">Cimex lectularius</name>
    <name type="common">Bed bug</name>
    <name type="synonym">Acanthia lectularia</name>
    <dbReference type="NCBI Taxonomy" id="79782"/>
    <lineage>
        <taxon>Eukaryota</taxon>
        <taxon>Metazoa</taxon>
        <taxon>Ecdysozoa</taxon>
        <taxon>Arthropoda</taxon>
        <taxon>Hexapoda</taxon>
        <taxon>Insecta</taxon>
        <taxon>Pterygota</taxon>
        <taxon>Neoptera</taxon>
        <taxon>Paraneoptera</taxon>
        <taxon>Hemiptera</taxon>
        <taxon>Heteroptera</taxon>
        <taxon>Panheteroptera</taxon>
        <taxon>Cimicomorpha</taxon>
        <taxon>Cimicidae</taxon>
        <taxon>Cimex</taxon>
    </lineage>
</organism>
<dbReference type="PANTHER" id="PTHR32059">
    <property type="entry name" value="RAB11-BINDING PROTEIN RELCH"/>
    <property type="match status" value="1"/>
</dbReference>
<dbReference type="InterPro" id="IPR021133">
    <property type="entry name" value="HEAT_type_2"/>
</dbReference>
<keyword evidence="2" id="KW-0175">Coiled coil</keyword>
<dbReference type="InterPro" id="IPR011989">
    <property type="entry name" value="ARM-like"/>
</dbReference>
<reference evidence="4" key="1">
    <citation type="submission" date="2022-01" db="UniProtKB">
        <authorList>
            <consortium name="EnsemblMetazoa"/>
        </authorList>
    </citation>
    <scope>IDENTIFICATION</scope>
</reference>
<dbReference type="OMA" id="RQDLNCA"/>
<dbReference type="KEGG" id="clec:106665908"/>
<dbReference type="Proteomes" id="UP000494040">
    <property type="component" value="Unassembled WGS sequence"/>
</dbReference>
<feature type="compositionally biased region" description="Basic and acidic residues" evidence="3">
    <location>
        <begin position="326"/>
        <end position="335"/>
    </location>
</feature>
<dbReference type="GO" id="GO:0005802">
    <property type="term" value="C:trans-Golgi network"/>
    <property type="evidence" value="ECO:0007669"/>
    <property type="project" value="InterPro"/>
</dbReference>
<dbReference type="PROSITE" id="PS50077">
    <property type="entry name" value="HEAT_REPEAT"/>
    <property type="match status" value="2"/>
</dbReference>
<evidence type="ECO:0000313" key="5">
    <source>
        <dbReference type="Proteomes" id="UP000494040"/>
    </source>
</evidence>
<dbReference type="OrthoDB" id="1695393at2759"/>
<accession>A0A8I6RQF1</accession>
<keyword evidence="5" id="KW-1185">Reference proteome</keyword>
<name>A0A8I6RQF1_CIMLE</name>
<evidence type="ECO:0008006" key="6">
    <source>
        <dbReference type="Google" id="ProtNLM"/>
    </source>
</evidence>
<feature type="coiled-coil region" evidence="2">
    <location>
        <begin position="111"/>
        <end position="138"/>
    </location>
</feature>
<dbReference type="InterPro" id="IPR040362">
    <property type="entry name" value="RELCH"/>
</dbReference>
<dbReference type="InterPro" id="IPR006594">
    <property type="entry name" value="LisH"/>
</dbReference>
<dbReference type="GO" id="GO:0032367">
    <property type="term" value="P:intracellular cholesterol transport"/>
    <property type="evidence" value="ECO:0007669"/>
    <property type="project" value="InterPro"/>
</dbReference>
<dbReference type="InterPro" id="IPR016024">
    <property type="entry name" value="ARM-type_fold"/>
</dbReference>
<dbReference type="GeneID" id="106665908"/>
<dbReference type="AlphaFoldDB" id="A0A8I6RQF1"/>
<protein>
    <recommendedName>
        <fullName evidence="6">LisH domain-containing protein</fullName>
    </recommendedName>
</protein>
<evidence type="ECO:0000256" key="2">
    <source>
        <dbReference type="SAM" id="Coils"/>
    </source>
</evidence>
<evidence type="ECO:0000256" key="1">
    <source>
        <dbReference type="PROSITE-ProRule" id="PRU00103"/>
    </source>
</evidence>
<dbReference type="GO" id="GO:0055037">
    <property type="term" value="C:recycling endosome"/>
    <property type="evidence" value="ECO:0007669"/>
    <property type="project" value="TreeGrafter"/>
</dbReference>